<dbReference type="InterPro" id="IPR020103">
    <property type="entry name" value="PsdUridine_synth_cat_dom_sf"/>
</dbReference>
<reference evidence="8 9" key="1">
    <citation type="journal article" date="2020" name="MBio">
        <title>Erratum for Teymournejad et al., 'Isolation and Molecular Analysis of a Novel Neorickettsia Species That Causes Potomac Horse Fever'.</title>
        <authorList>
            <person name="Teymournejad O."/>
            <person name="Lin M."/>
            <person name="Bekebrede H."/>
            <person name="Kamr A."/>
            <person name="Toribio R.E."/>
            <person name="Arroyo L.G."/>
            <person name="Baird J.D."/>
            <person name="Rikihisa Y."/>
        </authorList>
    </citation>
    <scope>NUCLEOTIDE SEQUENCE [LARGE SCALE GENOMIC DNA]</scope>
    <source>
        <strain evidence="8 9">Fin17</strain>
    </source>
</reference>
<keyword evidence="2 6" id="KW-0413">Isomerase</keyword>
<dbReference type="Gene3D" id="3.10.290.10">
    <property type="entry name" value="RNA-binding S4 domain"/>
    <property type="match status" value="1"/>
</dbReference>
<dbReference type="EMBL" id="CP047224">
    <property type="protein sequence ID" value="QHD64957.1"/>
    <property type="molecule type" value="Genomic_DNA"/>
</dbReference>
<keyword evidence="5" id="KW-0694">RNA-binding</keyword>
<gene>
    <name evidence="8" type="ORF">GP480_00525</name>
</gene>
<dbReference type="PROSITE" id="PS50889">
    <property type="entry name" value="S4"/>
    <property type="match status" value="1"/>
</dbReference>
<evidence type="ECO:0000256" key="5">
    <source>
        <dbReference type="PROSITE-ProRule" id="PRU00182"/>
    </source>
</evidence>
<comment type="similarity">
    <text evidence="1 6">Belongs to the pseudouridine synthase RluA family.</text>
</comment>
<comment type="catalytic activity">
    <reaction evidence="3">
        <text>uridine(1911/1915/1917) in 23S rRNA = pseudouridine(1911/1915/1917) in 23S rRNA</text>
        <dbReference type="Rhea" id="RHEA:42524"/>
        <dbReference type="Rhea" id="RHEA-COMP:10097"/>
        <dbReference type="Rhea" id="RHEA-COMP:10098"/>
        <dbReference type="ChEBI" id="CHEBI:65314"/>
        <dbReference type="ChEBI" id="CHEBI:65315"/>
        <dbReference type="EC" id="5.4.99.23"/>
    </reaction>
</comment>
<comment type="function">
    <text evidence="6">Responsible for synthesis of pseudouridine from uracil.</text>
</comment>
<keyword evidence="9" id="KW-1185">Reference proteome</keyword>
<proteinExistence type="inferred from homology"/>
<evidence type="ECO:0000256" key="1">
    <source>
        <dbReference type="ARBA" id="ARBA00010876"/>
    </source>
</evidence>
<name>A0A6P1G909_9RICK</name>
<dbReference type="GO" id="GO:0003723">
    <property type="term" value="F:RNA binding"/>
    <property type="evidence" value="ECO:0007669"/>
    <property type="project" value="UniProtKB-KW"/>
</dbReference>
<evidence type="ECO:0000256" key="2">
    <source>
        <dbReference type="ARBA" id="ARBA00023235"/>
    </source>
</evidence>
<evidence type="ECO:0000256" key="3">
    <source>
        <dbReference type="ARBA" id="ARBA00036882"/>
    </source>
</evidence>
<dbReference type="SUPFAM" id="SSF55174">
    <property type="entry name" value="Alpha-L RNA-binding motif"/>
    <property type="match status" value="1"/>
</dbReference>
<dbReference type="Gene3D" id="3.30.2350.10">
    <property type="entry name" value="Pseudouridine synthase"/>
    <property type="match status" value="1"/>
</dbReference>
<dbReference type="InterPro" id="IPR036986">
    <property type="entry name" value="S4_RNA-bd_sf"/>
</dbReference>
<dbReference type="NCBIfam" id="TIGR00005">
    <property type="entry name" value="rluA_subfam"/>
    <property type="match status" value="1"/>
</dbReference>
<dbReference type="PANTHER" id="PTHR21600">
    <property type="entry name" value="MITOCHONDRIAL RNA PSEUDOURIDINE SYNTHASE"/>
    <property type="match status" value="1"/>
</dbReference>
<dbReference type="KEGG" id="nef:GP480_00525"/>
<evidence type="ECO:0000256" key="4">
    <source>
        <dbReference type="PIRSR" id="PIRSR606225-1"/>
    </source>
</evidence>
<dbReference type="SUPFAM" id="SSF55120">
    <property type="entry name" value="Pseudouridine synthase"/>
    <property type="match status" value="1"/>
</dbReference>
<comment type="catalytic activity">
    <reaction evidence="6">
        <text>a uridine in RNA = a pseudouridine in RNA</text>
        <dbReference type="Rhea" id="RHEA:48348"/>
        <dbReference type="Rhea" id="RHEA-COMP:12068"/>
        <dbReference type="Rhea" id="RHEA-COMP:12069"/>
        <dbReference type="ChEBI" id="CHEBI:65314"/>
        <dbReference type="ChEBI" id="CHEBI:65315"/>
    </reaction>
</comment>
<dbReference type="Pfam" id="PF00849">
    <property type="entry name" value="PseudoU_synth_2"/>
    <property type="match status" value="1"/>
</dbReference>
<evidence type="ECO:0000313" key="8">
    <source>
        <dbReference type="EMBL" id="QHD64957.1"/>
    </source>
</evidence>
<feature type="active site" evidence="4">
    <location>
        <position position="138"/>
    </location>
</feature>
<dbReference type="InterPro" id="IPR006145">
    <property type="entry name" value="PsdUridine_synth_RsuA/RluA"/>
</dbReference>
<protein>
    <recommendedName>
        <fullName evidence="6">Pseudouridine synthase</fullName>
        <ecNumber evidence="6">5.4.99.-</ecNumber>
    </recommendedName>
</protein>
<reference evidence="8 9" key="2">
    <citation type="journal article" date="2020" name="MBio">
        <title>Isolation and Molecular Analysis of a Novel Neorickettsia Species That Causes Potomac Horse Fever.</title>
        <authorList>
            <person name="Teymournejad O."/>
            <person name="Lin M."/>
            <person name="Bekebrede H."/>
            <person name="Kamr A."/>
            <person name="Toribio R.E."/>
            <person name="Arroyo L.G."/>
            <person name="Baird J.D."/>
            <person name="Rikihisa Y."/>
        </authorList>
    </citation>
    <scope>NUCLEOTIDE SEQUENCE [LARGE SCALE GENOMIC DNA]</scope>
    <source>
        <strain evidence="8 9">Fin17</strain>
    </source>
</reference>
<evidence type="ECO:0000259" key="7">
    <source>
        <dbReference type="Pfam" id="PF00849"/>
    </source>
</evidence>
<sequence>MYRCIVGECDAGSRLDVFLHRCLQLFSRTFIKHCIKGGRVEANGKIQVEPSRRVLVGEEYRLLDLPLEQKPRRAFVRPLDIRYEDDSLLVVYKPAGLVVHPGIGNREQTLVNVLEHHYPITQLSNLDSSRPGIVHRLDKDTAGFLIVAKTNHAHVRLCEMIKEGVIRREYLALVHSIPVPLCGEIKKPIKRGPRKMMIGKCSGKPALTYYNVLARTVDRKYTLVHCRLGSGRTHQIRLHMKSIGCPVVGDKLYGLNRDADLCAEHHALWAYSLQFKHPFTDKSMTFYVEPASIIQPFLEKIPIS</sequence>
<dbReference type="PANTHER" id="PTHR21600:SF44">
    <property type="entry name" value="RIBOSOMAL LARGE SUBUNIT PSEUDOURIDINE SYNTHASE D"/>
    <property type="match status" value="1"/>
</dbReference>
<evidence type="ECO:0000256" key="6">
    <source>
        <dbReference type="RuleBase" id="RU362028"/>
    </source>
</evidence>
<organism evidence="8 9">
    <name type="scientific">Neorickettsia findlayensis</name>
    <dbReference type="NCBI Taxonomy" id="2686014"/>
    <lineage>
        <taxon>Bacteria</taxon>
        <taxon>Pseudomonadati</taxon>
        <taxon>Pseudomonadota</taxon>
        <taxon>Alphaproteobacteria</taxon>
        <taxon>Rickettsiales</taxon>
        <taxon>Anaplasmataceae</taxon>
        <taxon>Neorickettsia</taxon>
    </lineage>
</organism>
<dbReference type="CDD" id="cd02869">
    <property type="entry name" value="PseudoU_synth_RluA_like"/>
    <property type="match status" value="1"/>
</dbReference>
<evidence type="ECO:0000313" key="9">
    <source>
        <dbReference type="Proteomes" id="UP000464912"/>
    </source>
</evidence>
<dbReference type="AlphaFoldDB" id="A0A6P1G909"/>
<dbReference type="CDD" id="cd00165">
    <property type="entry name" value="S4"/>
    <property type="match status" value="1"/>
</dbReference>
<dbReference type="GO" id="GO:0160140">
    <property type="term" value="F:23S rRNA pseudouridine(1911/1915/1917) synthase activity"/>
    <property type="evidence" value="ECO:0007669"/>
    <property type="project" value="UniProtKB-EC"/>
</dbReference>
<dbReference type="GO" id="GO:0000455">
    <property type="term" value="P:enzyme-directed rRNA pseudouridine synthesis"/>
    <property type="evidence" value="ECO:0007669"/>
    <property type="project" value="TreeGrafter"/>
</dbReference>
<dbReference type="InterPro" id="IPR050188">
    <property type="entry name" value="RluA_PseudoU_synthase"/>
</dbReference>
<dbReference type="RefSeq" id="WP_160094898.1">
    <property type="nucleotide sequence ID" value="NZ_CP047224.1"/>
</dbReference>
<dbReference type="InterPro" id="IPR006225">
    <property type="entry name" value="PsdUridine_synth_RluC/D"/>
</dbReference>
<feature type="domain" description="Pseudouridine synthase RsuA/RluA-like" evidence="7">
    <location>
        <begin position="88"/>
        <end position="241"/>
    </location>
</feature>
<dbReference type="Proteomes" id="UP000464912">
    <property type="component" value="Chromosome"/>
</dbReference>
<dbReference type="EC" id="5.4.99.-" evidence="6"/>
<accession>A0A6P1G909</accession>